<protein>
    <submittedName>
        <fullName evidence="9">Leucyl aminopeptidase</fullName>
    </submittedName>
</protein>
<evidence type="ECO:0000313" key="10">
    <source>
        <dbReference type="Proteomes" id="UP000234206"/>
    </source>
</evidence>
<feature type="domain" description="Peptidase M28" evidence="8">
    <location>
        <begin position="220"/>
        <end position="411"/>
    </location>
</feature>
<keyword evidence="10" id="KW-1185">Reference proteome</keyword>
<keyword evidence="4 7" id="KW-0732">Signal</keyword>
<keyword evidence="1 9" id="KW-0031">Aminopeptidase</keyword>
<gene>
    <name evidence="9" type="ORF">CYJ76_02225</name>
</gene>
<evidence type="ECO:0000256" key="5">
    <source>
        <dbReference type="ARBA" id="ARBA00022801"/>
    </source>
</evidence>
<dbReference type="GO" id="GO:0046872">
    <property type="term" value="F:metal ion binding"/>
    <property type="evidence" value="ECO:0007669"/>
    <property type="project" value="UniProtKB-KW"/>
</dbReference>
<evidence type="ECO:0000259" key="8">
    <source>
        <dbReference type="Pfam" id="PF04389"/>
    </source>
</evidence>
<reference evidence="9 10" key="1">
    <citation type="submission" date="2017-12" db="EMBL/GenBank/DDBJ databases">
        <title>Phylogenetic diversity of female urinary microbiome.</title>
        <authorList>
            <person name="Thomas-White K."/>
            <person name="Wolfe A.J."/>
        </authorList>
    </citation>
    <scope>NUCLEOTIDE SEQUENCE [LARGE SCALE GENOMIC DNA]</scope>
    <source>
        <strain evidence="9 10">UMB1298</strain>
    </source>
</reference>
<accession>A0A2I1PCQ4</accession>
<dbReference type="OrthoDB" id="345880at2"/>
<evidence type="ECO:0000313" key="9">
    <source>
        <dbReference type="EMBL" id="PKZ42396.1"/>
    </source>
</evidence>
<dbReference type="AlphaFoldDB" id="A0A2I1PCQ4"/>
<dbReference type="EMBL" id="PKIZ01000003">
    <property type="protein sequence ID" value="PKZ42396.1"/>
    <property type="molecule type" value="Genomic_DNA"/>
</dbReference>
<dbReference type="GO" id="GO:0006508">
    <property type="term" value="P:proteolysis"/>
    <property type="evidence" value="ECO:0007669"/>
    <property type="project" value="UniProtKB-KW"/>
</dbReference>
<sequence length="433" mass="45595">MRRTTLSALIASPVAAVSLAGLALSSTAMADSPDLGPESAAVVDFKAPNGGVDSSTRYVVTTAAERAEHFGATTALGTVKDASGQKLVISRTTADQIARMNHGEAGERGPGFRSFATRAEAEAFVQNDRTAQTVGAALDLPPVDNQDTVNPWLDEVKEERIRQTITDLSTTWPNRYYASSHGKAATAYVHDAWTKVAGDREDVTVAYDESCGSDCGNQSNVTMTVKGTENPEEIVVIGAHFDSVSNAGQGDDMDAPGADDNASATATVTEVARVALESGWKPKRTVVFAAYAAEEVGLVGSNAMAQSFASEGKNVVGVLNLDMTNYDGGDTDMSVMEDNVNTELTAFNKEVFTTYLEPKGMTLGAISCGYGCSDHSSWTSAGYPASMMSETELFPYIHTAYDTLENSGGTAEHSVKFAQFGLAFLGEMAKTGA</sequence>
<dbReference type="GO" id="GO:0004177">
    <property type="term" value="F:aminopeptidase activity"/>
    <property type="evidence" value="ECO:0007669"/>
    <property type="project" value="UniProtKB-KW"/>
</dbReference>
<keyword evidence="3" id="KW-0479">Metal-binding</keyword>
<evidence type="ECO:0000256" key="1">
    <source>
        <dbReference type="ARBA" id="ARBA00022438"/>
    </source>
</evidence>
<dbReference type="PANTHER" id="PTHR12147:SF56">
    <property type="entry name" value="AMINOPEPTIDASE YDR415C-RELATED"/>
    <property type="match status" value="1"/>
</dbReference>
<keyword evidence="5" id="KW-0378">Hydrolase</keyword>
<dbReference type="RefSeq" id="WP_101849129.1">
    <property type="nucleotide sequence ID" value="NZ_PKIZ01000003.1"/>
</dbReference>
<proteinExistence type="predicted"/>
<dbReference type="InterPro" id="IPR045175">
    <property type="entry name" value="M28_fam"/>
</dbReference>
<keyword evidence="2" id="KW-0645">Protease</keyword>
<evidence type="ECO:0000256" key="3">
    <source>
        <dbReference type="ARBA" id="ARBA00022723"/>
    </source>
</evidence>
<evidence type="ECO:0000256" key="4">
    <source>
        <dbReference type="ARBA" id="ARBA00022729"/>
    </source>
</evidence>
<dbReference type="InterPro" id="IPR007484">
    <property type="entry name" value="Peptidase_M28"/>
</dbReference>
<comment type="caution">
    <text evidence="9">The sequence shown here is derived from an EMBL/GenBank/DDBJ whole genome shotgun (WGS) entry which is preliminary data.</text>
</comment>
<evidence type="ECO:0000256" key="2">
    <source>
        <dbReference type="ARBA" id="ARBA00022670"/>
    </source>
</evidence>
<dbReference type="Proteomes" id="UP000234206">
    <property type="component" value="Unassembled WGS sequence"/>
</dbReference>
<dbReference type="PANTHER" id="PTHR12147">
    <property type="entry name" value="METALLOPEPTIDASE M28 FAMILY MEMBER"/>
    <property type="match status" value="1"/>
</dbReference>
<dbReference type="Gene3D" id="3.40.630.10">
    <property type="entry name" value="Zn peptidases"/>
    <property type="match status" value="1"/>
</dbReference>
<feature type="chain" id="PRO_5014172531" evidence="7">
    <location>
        <begin position="31"/>
        <end position="433"/>
    </location>
</feature>
<dbReference type="SUPFAM" id="SSF53187">
    <property type="entry name" value="Zn-dependent exopeptidases"/>
    <property type="match status" value="1"/>
</dbReference>
<evidence type="ECO:0000256" key="7">
    <source>
        <dbReference type="SAM" id="SignalP"/>
    </source>
</evidence>
<feature type="signal peptide" evidence="7">
    <location>
        <begin position="1"/>
        <end position="30"/>
    </location>
</feature>
<keyword evidence="6" id="KW-0862">Zinc</keyword>
<name>A0A2I1PCQ4_9MICO</name>
<dbReference type="GO" id="GO:0008235">
    <property type="term" value="F:metalloexopeptidase activity"/>
    <property type="evidence" value="ECO:0007669"/>
    <property type="project" value="InterPro"/>
</dbReference>
<evidence type="ECO:0000256" key="6">
    <source>
        <dbReference type="ARBA" id="ARBA00022833"/>
    </source>
</evidence>
<dbReference type="Pfam" id="PF04389">
    <property type="entry name" value="Peptidase_M28"/>
    <property type="match status" value="1"/>
</dbReference>
<organism evidence="9 10">
    <name type="scientific">Kytococcus schroeteri</name>
    <dbReference type="NCBI Taxonomy" id="138300"/>
    <lineage>
        <taxon>Bacteria</taxon>
        <taxon>Bacillati</taxon>
        <taxon>Actinomycetota</taxon>
        <taxon>Actinomycetes</taxon>
        <taxon>Micrococcales</taxon>
        <taxon>Kytococcaceae</taxon>
        <taxon>Kytococcus</taxon>
    </lineage>
</organism>